<gene>
    <name evidence="3" type="ORF">CVV64_10860</name>
</gene>
<dbReference type="Proteomes" id="UP000233256">
    <property type="component" value="Unassembled WGS sequence"/>
</dbReference>
<dbReference type="Pfam" id="PF00027">
    <property type="entry name" value="cNMP_binding"/>
    <property type="match status" value="2"/>
</dbReference>
<dbReference type="GO" id="GO:0005829">
    <property type="term" value="C:cytosol"/>
    <property type="evidence" value="ECO:0007669"/>
    <property type="project" value="TreeGrafter"/>
</dbReference>
<dbReference type="CDD" id="cd00038">
    <property type="entry name" value="CAP_ED"/>
    <property type="match status" value="2"/>
</dbReference>
<dbReference type="GO" id="GO:0005952">
    <property type="term" value="C:cAMP-dependent protein kinase complex"/>
    <property type="evidence" value="ECO:0007669"/>
    <property type="project" value="InterPro"/>
</dbReference>
<dbReference type="SUPFAM" id="SSF51206">
    <property type="entry name" value="cAMP-binding domain-like"/>
    <property type="match status" value="2"/>
</dbReference>
<dbReference type="InterPro" id="IPR018490">
    <property type="entry name" value="cNMP-bd_dom_sf"/>
</dbReference>
<dbReference type="Gene3D" id="2.60.120.10">
    <property type="entry name" value="Jelly Rolls"/>
    <property type="match status" value="2"/>
</dbReference>
<feature type="domain" description="Cyclic nucleotide-binding" evidence="2">
    <location>
        <begin position="193"/>
        <end position="313"/>
    </location>
</feature>
<dbReference type="InterPro" id="IPR000595">
    <property type="entry name" value="cNMP-bd_dom"/>
</dbReference>
<dbReference type="AlphaFoldDB" id="A0A2N1PPG4"/>
<feature type="domain" description="Cyclic nucleotide-binding" evidence="2">
    <location>
        <begin position="26"/>
        <end position="150"/>
    </location>
</feature>
<sequence>MIGIILTEVTMSGITERSEFLKTIDFFAKFSRTELSEVAALCKETTYKQGEAIIRQSEEQRCICIVVSGHVKIVAQTIMSDNKVGQILLAEKGAGDYFGEVSFVTGEAASASVLALENSVILKLYRESFDVLATKNPLLSFKFIAQFVKFLTYRLGNIPQSMQNFILWKYTPAEEALNDASSASIDILSTIPLFRDFTSQEMSKIKLITQVKNYFTGDFVLNAGEPVTFLAIVQRGKFKIITRDFEDQFKDIGEKGPGEMFGLLHFFAGMPLGETIRANSNGAIYMLPEEDFGNILLTDPSIAFKLTRNLVNELSKIMSGIPPVYKNFVLWGFNPFENQETSEVTLHGGTPVFMKFIAVLVVLAGLLGGYLFSTGPYFKKNVEDMVLSRETRNAKTLQQKQDLMIQRAALQAFSALLTGAGCLLIVLTTNWIFFSSVAKLHISNDRCCQNCKFLFWKAPGNFSCHKLETSRKVKDAKTAAELIPGSTMENPTPCPFFEFIKIHMLVSPKSKKPQNGGSPELKQS</sequence>
<evidence type="ECO:0000259" key="2">
    <source>
        <dbReference type="PROSITE" id="PS50042"/>
    </source>
</evidence>
<dbReference type="PANTHER" id="PTHR11635">
    <property type="entry name" value="CAMP-DEPENDENT PROTEIN KINASE REGULATORY CHAIN"/>
    <property type="match status" value="1"/>
</dbReference>
<comment type="caution">
    <text evidence="3">The sequence shown here is derived from an EMBL/GenBank/DDBJ whole genome shotgun (WGS) entry which is preliminary data.</text>
</comment>
<dbReference type="InterPro" id="IPR050503">
    <property type="entry name" value="cAMP-dep_PK_reg_su-like"/>
</dbReference>
<evidence type="ECO:0000313" key="4">
    <source>
        <dbReference type="Proteomes" id="UP000233256"/>
    </source>
</evidence>
<dbReference type="InterPro" id="IPR014710">
    <property type="entry name" value="RmlC-like_jellyroll"/>
</dbReference>
<evidence type="ECO:0000313" key="3">
    <source>
        <dbReference type="EMBL" id="PKK90220.1"/>
    </source>
</evidence>
<feature type="transmembrane region" description="Helical" evidence="1">
    <location>
        <begin position="408"/>
        <end position="434"/>
    </location>
</feature>
<dbReference type="PROSITE" id="PS50042">
    <property type="entry name" value="CNMP_BINDING_3"/>
    <property type="match status" value="2"/>
</dbReference>
<proteinExistence type="predicted"/>
<dbReference type="PANTHER" id="PTHR11635:SF152">
    <property type="entry name" value="CAMP-DEPENDENT PROTEIN KINASE TYPE I REGULATORY SUBUNIT-RELATED"/>
    <property type="match status" value="1"/>
</dbReference>
<reference evidence="3 4" key="1">
    <citation type="journal article" date="2017" name="ISME J.">
        <title>Potential for microbial H2 and metal transformations associated with novel bacteria and archaea in deep terrestrial subsurface sediments.</title>
        <authorList>
            <person name="Hernsdorf A.W."/>
            <person name="Amano Y."/>
            <person name="Miyakawa K."/>
            <person name="Ise K."/>
            <person name="Suzuki Y."/>
            <person name="Anantharaman K."/>
            <person name="Probst A."/>
            <person name="Burstein D."/>
            <person name="Thomas B.C."/>
            <person name="Banfield J.F."/>
        </authorList>
    </citation>
    <scope>NUCLEOTIDE SEQUENCE [LARGE SCALE GENOMIC DNA]</scope>
    <source>
        <strain evidence="3">HGW-Wallbacteria-1</strain>
    </source>
</reference>
<evidence type="ECO:0000256" key="1">
    <source>
        <dbReference type="SAM" id="Phobius"/>
    </source>
</evidence>
<dbReference type="SMART" id="SM00100">
    <property type="entry name" value="cNMP"/>
    <property type="match status" value="2"/>
</dbReference>
<organism evidence="3 4">
    <name type="scientific">Candidatus Wallbacteria bacterium HGW-Wallbacteria-1</name>
    <dbReference type="NCBI Taxonomy" id="2013854"/>
    <lineage>
        <taxon>Bacteria</taxon>
        <taxon>Candidatus Walliibacteriota</taxon>
    </lineage>
</organism>
<dbReference type="EMBL" id="PGXC01000007">
    <property type="protein sequence ID" value="PKK90220.1"/>
    <property type="molecule type" value="Genomic_DNA"/>
</dbReference>
<keyword evidence="1" id="KW-0812">Transmembrane</keyword>
<feature type="transmembrane region" description="Helical" evidence="1">
    <location>
        <begin position="352"/>
        <end position="372"/>
    </location>
</feature>
<protein>
    <recommendedName>
        <fullName evidence="2">Cyclic nucleotide-binding domain-containing protein</fullName>
    </recommendedName>
</protein>
<keyword evidence="1" id="KW-1133">Transmembrane helix</keyword>
<keyword evidence="1" id="KW-0472">Membrane</keyword>
<name>A0A2N1PPG4_9BACT</name>
<accession>A0A2N1PPG4</accession>